<comment type="caution">
    <text evidence="3">The sequence shown here is derived from an EMBL/GenBank/DDBJ whole genome shotgun (WGS) entry which is preliminary data.</text>
</comment>
<protein>
    <submittedName>
        <fullName evidence="3">Uncharacterized protein</fullName>
    </submittedName>
</protein>
<dbReference type="Proteomes" id="UP001347796">
    <property type="component" value="Unassembled WGS sequence"/>
</dbReference>
<feature type="region of interest" description="Disordered" evidence="2">
    <location>
        <begin position="1"/>
        <end position="27"/>
    </location>
</feature>
<proteinExistence type="predicted"/>
<dbReference type="Gene3D" id="3.30.70.1820">
    <property type="entry name" value="L1 transposable element, RRM domain"/>
    <property type="match status" value="1"/>
</dbReference>
<feature type="region of interest" description="Disordered" evidence="2">
    <location>
        <begin position="339"/>
        <end position="374"/>
    </location>
</feature>
<dbReference type="PANTHER" id="PTHR11505">
    <property type="entry name" value="L1 TRANSPOSABLE ELEMENT-RELATED"/>
    <property type="match status" value="1"/>
</dbReference>
<feature type="region of interest" description="Disordered" evidence="2">
    <location>
        <begin position="39"/>
        <end position="64"/>
    </location>
</feature>
<organism evidence="3 4">
    <name type="scientific">Patella caerulea</name>
    <name type="common">Rayed Mediterranean limpet</name>
    <dbReference type="NCBI Taxonomy" id="87958"/>
    <lineage>
        <taxon>Eukaryota</taxon>
        <taxon>Metazoa</taxon>
        <taxon>Spiralia</taxon>
        <taxon>Lophotrochozoa</taxon>
        <taxon>Mollusca</taxon>
        <taxon>Gastropoda</taxon>
        <taxon>Patellogastropoda</taxon>
        <taxon>Patelloidea</taxon>
        <taxon>Patellidae</taxon>
        <taxon>Patella</taxon>
    </lineage>
</organism>
<gene>
    <name evidence="3" type="ORF">SNE40_019905</name>
</gene>
<evidence type="ECO:0000313" key="4">
    <source>
        <dbReference type="Proteomes" id="UP001347796"/>
    </source>
</evidence>
<accession>A0AAN8GJQ4</accession>
<feature type="coiled-coil region" evidence="1">
    <location>
        <begin position="99"/>
        <end position="147"/>
    </location>
</feature>
<keyword evidence="1" id="KW-0175">Coiled coil</keyword>
<feature type="compositionally biased region" description="Basic residues" evidence="2">
    <location>
        <begin position="1"/>
        <end position="16"/>
    </location>
</feature>
<evidence type="ECO:0000256" key="1">
    <source>
        <dbReference type="SAM" id="Coils"/>
    </source>
</evidence>
<dbReference type="AlphaFoldDB" id="A0AAN8GJQ4"/>
<feature type="compositionally biased region" description="Polar residues" evidence="2">
    <location>
        <begin position="340"/>
        <end position="374"/>
    </location>
</feature>
<name>A0AAN8GJQ4_PATCE</name>
<dbReference type="EMBL" id="JAZGQO010000015">
    <property type="protein sequence ID" value="KAK6168719.1"/>
    <property type="molecule type" value="Genomic_DNA"/>
</dbReference>
<evidence type="ECO:0000313" key="3">
    <source>
        <dbReference type="EMBL" id="KAK6168719.1"/>
    </source>
</evidence>
<sequence>MSKVKSKKVQIRKRKEHSSSLSDISSELSSFLGYSRQGVKPATKKHRVTKSSVHESSLDSRNTSLQKEMAASNVITNQMLMNQLKLNEITMENIKLDIVNTINERIRNLEKQISDITSENTKLKLQVDVITNQNNQLETELQDTKDVAALSLQKVNDLEQWTRRSSVRIYGLPDNQKESFTESINKSLDVFDKIGVQMPPEHIDIAHRLGPFKVGKCRGIIVKFMSRKDKLHVIKNRRNLKGSNITIREDLTRINAQLLHKTLNSPLVSQTWSIEGVIYAKLVNEKIIKVYQHTNIEKALDDNSAGFSNKSHTIPKSVQFEGNADLTQPKTNGMDESCYHDSTASQSQIEPNNISNPVFESTPRQAGQQSNNLTSYFTPIATTTTTRVQLT</sequence>
<reference evidence="3 4" key="1">
    <citation type="submission" date="2024-01" db="EMBL/GenBank/DDBJ databases">
        <title>The genome of the rayed Mediterranean limpet Patella caerulea (Linnaeus, 1758).</title>
        <authorList>
            <person name="Anh-Thu Weber A."/>
            <person name="Halstead-Nussloch G."/>
        </authorList>
    </citation>
    <scope>NUCLEOTIDE SEQUENCE [LARGE SCALE GENOMIC DNA]</scope>
    <source>
        <strain evidence="3">AATW-2023a</strain>
        <tissue evidence="3">Whole specimen</tissue>
    </source>
</reference>
<keyword evidence="4" id="KW-1185">Reference proteome</keyword>
<dbReference type="InterPro" id="IPR004244">
    <property type="entry name" value="Transposase_22"/>
</dbReference>
<evidence type="ECO:0000256" key="2">
    <source>
        <dbReference type="SAM" id="MobiDB-lite"/>
    </source>
</evidence>